<keyword evidence="2" id="KW-0812">Transmembrane</keyword>
<feature type="transmembrane region" description="Helical" evidence="2">
    <location>
        <begin position="56"/>
        <end position="75"/>
    </location>
</feature>
<dbReference type="Proteomes" id="UP000095647">
    <property type="component" value="Unassembled WGS sequence"/>
</dbReference>
<name>A0A174BWZ1_BIFAD</name>
<evidence type="ECO:0000256" key="1">
    <source>
        <dbReference type="SAM" id="MobiDB-lite"/>
    </source>
</evidence>
<evidence type="ECO:0000313" key="3">
    <source>
        <dbReference type="EMBL" id="CUO04629.1"/>
    </source>
</evidence>
<evidence type="ECO:0000313" key="4">
    <source>
        <dbReference type="Proteomes" id="UP000095647"/>
    </source>
</evidence>
<keyword evidence="2" id="KW-0472">Membrane</keyword>
<dbReference type="EMBL" id="CYYI01000011">
    <property type="protein sequence ID" value="CUO04629.1"/>
    <property type="molecule type" value="Genomic_DNA"/>
</dbReference>
<dbReference type="AlphaFoldDB" id="A0A174BWZ1"/>
<reference evidence="3 4" key="1">
    <citation type="submission" date="2015-09" db="EMBL/GenBank/DDBJ databases">
        <authorList>
            <consortium name="Pathogen Informatics"/>
        </authorList>
    </citation>
    <scope>NUCLEOTIDE SEQUENCE [LARGE SCALE GENOMIC DNA]</scope>
    <source>
        <strain evidence="3 4">2789STDY5608824</strain>
    </source>
</reference>
<gene>
    <name evidence="3" type="ORF">ERS852382_01954</name>
</gene>
<protein>
    <submittedName>
        <fullName evidence="3">Uncharacterized protein</fullName>
    </submittedName>
</protein>
<organism evidence="3 4">
    <name type="scientific">Bifidobacterium adolescentis</name>
    <dbReference type="NCBI Taxonomy" id="1680"/>
    <lineage>
        <taxon>Bacteria</taxon>
        <taxon>Bacillati</taxon>
        <taxon>Actinomycetota</taxon>
        <taxon>Actinomycetes</taxon>
        <taxon>Bifidobacteriales</taxon>
        <taxon>Bifidobacteriaceae</taxon>
        <taxon>Bifidobacterium</taxon>
    </lineage>
</organism>
<accession>A0A174BWZ1</accession>
<keyword evidence="2" id="KW-1133">Transmembrane helix</keyword>
<feature type="region of interest" description="Disordered" evidence="1">
    <location>
        <begin position="1"/>
        <end position="37"/>
    </location>
</feature>
<feature type="compositionally biased region" description="Polar residues" evidence="1">
    <location>
        <begin position="10"/>
        <end position="24"/>
    </location>
</feature>
<sequence>MFASGVSPENGKSSVKTSPIQQSHAGREQARPQNLVTEAGRIDPGSFKKVYVLADFLGKMASAVALFVYLAAFGIRTV</sequence>
<proteinExistence type="predicted"/>
<evidence type="ECO:0000256" key="2">
    <source>
        <dbReference type="SAM" id="Phobius"/>
    </source>
</evidence>